<keyword evidence="1" id="KW-0614">Plasmid</keyword>
<reference evidence="1 2" key="1">
    <citation type="submission" date="2020-06" db="EMBL/GenBank/DDBJ databases">
        <title>Complete genome of Azosprillum oryzae KACC14407.</title>
        <authorList>
            <person name="Kim M."/>
            <person name="Park Y.-J."/>
            <person name="Shin J.-H."/>
        </authorList>
    </citation>
    <scope>NUCLEOTIDE SEQUENCE [LARGE SCALE GENOMIC DNA]</scope>
    <source>
        <strain evidence="1 2">KACC 14407</strain>
        <plasmid evidence="1 2">unnamed2</plasmid>
    </source>
</reference>
<evidence type="ECO:0000313" key="1">
    <source>
        <dbReference type="EMBL" id="QKS49183.1"/>
    </source>
</evidence>
<dbReference type="RefSeq" id="WP_149199141.1">
    <property type="nucleotide sequence ID" value="NZ_BSOV01000042.1"/>
</dbReference>
<dbReference type="KEGG" id="aoz:HUE56_01270"/>
<geneLocation type="plasmid" evidence="1 2">
    <name>unnamed2</name>
</geneLocation>
<protein>
    <submittedName>
        <fullName evidence="1">Uncharacterized protein</fullName>
    </submittedName>
</protein>
<sequence length="59" mass="6543">MSAIMGFSFCGPASEEPAMSALVLICTRVTERRGRRRISAAQPDVDKINDKLQIETKFV</sequence>
<organism evidence="1 2">
    <name type="scientific">Azospirillum oryzae</name>
    <dbReference type="NCBI Taxonomy" id="286727"/>
    <lineage>
        <taxon>Bacteria</taxon>
        <taxon>Pseudomonadati</taxon>
        <taxon>Pseudomonadota</taxon>
        <taxon>Alphaproteobacteria</taxon>
        <taxon>Rhodospirillales</taxon>
        <taxon>Azospirillaceae</taxon>
        <taxon>Azospirillum</taxon>
    </lineage>
</organism>
<dbReference type="EMBL" id="CP054616">
    <property type="protein sequence ID" value="QKS49183.1"/>
    <property type="molecule type" value="Genomic_DNA"/>
</dbReference>
<name>A0A6N1ACC7_9PROT</name>
<evidence type="ECO:0000313" key="2">
    <source>
        <dbReference type="Proteomes" id="UP000509702"/>
    </source>
</evidence>
<proteinExistence type="predicted"/>
<dbReference type="Proteomes" id="UP000509702">
    <property type="component" value="Plasmid unnamed2"/>
</dbReference>
<gene>
    <name evidence="1" type="ORF">HUE56_01270</name>
</gene>
<keyword evidence="2" id="KW-1185">Reference proteome</keyword>
<dbReference type="AlphaFoldDB" id="A0A6N1ACC7"/>
<accession>A0A6N1ACC7</accession>